<keyword evidence="3" id="KW-1185">Reference proteome</keyword>
<feature type="compositionally biased region" description="Basic and acidic residues" evidence="1">
    <location>
        <begin position="8"/>
        <end position="24"/>
    </location>
</feature>
<dbReference type="AlphaFoldDB" id="A0A8J4EIQ4"/>
<comment type="caution">
    <text evidence="2">The sequence shown here is derived from an EMBL/GenBank/DDBJ whole genome shotgun (WGS) entry which is preliminary data.</text>
</comment>
<gene>
    <name evidence="2" type="ORF">NUM_15710</name>
</gene>
<proteinExistence type="predicted"/>
<name>A0A8J4EIQ4_9ACTN</name>
<accession>A0A8J4EIQ4</accession>
<dbReference type="Proteomes" id="UP000614996">
    <property type="component" value="Unassembled WGS sequence"/>
</dbReference>
<dbReference type="EMBL" id="BOPO01000021">
    <property type="protein sequence ID" value="GIL26317.1"/>
    <property type="molecule type" value="Genomic_DNA"/>
</dbReference>
<reference evidence="3" key="1">
    <citation type="journal article" date="2021" name="Int. J. Syst. Evol. Microbiol.">
        <title>Actinocatenispora comari sp. nov., an endophytic actinomycete isolated from aerial parts of Comarum salesowianum.</title>
        <authorList>
            <person name="Oyunbileg N."/>
            <person name="Iizaka Y."/>
            <person name="Hamada M."/>
            <person name="Davaapurev B.O."/>
            <person name="Fukumoto A."/>
            <person name="Tsetseg B."/>
            <person name="Kato F."/>
            <person name="Tamura T."/>
            <person name="Batkhuu J."/>
            <person name="Anzai Y."/>
        </authorList>
    </citation>
    <scope>NUCLEOTIDE SEQUENCE [LARGE SCALE GENOMIC DNA]</scope>
    <source>
        <strain evidence="3">NUM-2625</strain>
    </source>
</reference>
<evidence type="ECO:0000256" key="1">
    <source>
        <dbReference type="SAM" id="MobiDB-lite"/>
    </source>
</evidence>
<organism evidence="2 3">
    <name type="scientific">Actinocatenispora comari</name>
    <dbReference type="NCBI Taxonomy" id="2807577"/>
    <lineage>
        <taxon>Bacteria</taxon>
        <taxon>Bacillati</taxon>
        <taxon>Actinomycetota</taxon>
        <taxon>Actinomycetes</taxon>
        <taxon>Micromonosporales</taxon>
        <taxon>Micromonosporaceae</taxon>
        <taxon>Actinocatenispora</taxon>
    </lineage>
</organism>
<protein>
    <submittedName>
        <fullName evidence="2">Uncharacterized protein</fullName>
    </submittedName>
</protein>
<sequence length="70" mass="7171">MCRPPRLAGRDDATAADTADDHVDATLGAKGRPPDHGTTQLQTLAPAASTASGSVTNPAPRFATTSSIRR</sequence>
<feature type="region of interest" description="Disordered" evidence="1">
    <location>
        <begin position="1"/>
        <end position="70"/>
    </location>
</feature>
<evidence type="ECO:0000313" key="3">
    <source>
        <dbReference type="Proteomes" id="UP000614996"/>
    </source>
</evidence>
<evidence type="ECO:0000313" key="2">
    <source>
        <dbReference type="EMBL" id="GIL26317.1"/>
    </source>
</evidence>
<feature type="compositionally biased region" description="Polar residues" evidence="1">
    <location>
        <begin position="37"/>
        <end position="70"/>
    </location>
</feature>